<dbReference type="OMA" id="MVMENIC"/>
<dbReference type="Pfam" id="PF13812">
    <property type="entry name" value="PPR_3"/>
    <property type="match status" value="1"/>
</dbReference>
<dbReference type="PaxDb" id="4097-A0A1S3X5Y6"/>
<feature type="repeat" description="PPR" evidence="3">
    <location>
        <begin position="135"/>
        <end position="169"/>
    </location>
</feature>
<protein>
    <submittedName>
        <fullName evidence="4">Pentatricopeptide repeat-containing protein At1g12700, mitochondrial</fullName>
    </submittedName>
</protein>
<dbReference type="SMR" id="A0A1S3X5Y6"/>
<dbReference type="PANTHER" id="PTHR47939">
    <property type="entry name" value="MEMBRANE-ASSOCIATED SALT-INDUCIBLE PROTEIN-LIKE"/>
    <property type="match status" value="1"/>
</dbReference>
<sequence length="200" mass="23004">MTRIPLLRYSCNGISFSSSFAISRSSSEFIIRDYSSFHSNIENVKCLDDAPSLFRQMVRTQPLPSVFDFSKLLKTMVNTKHYSAVVSLFREMRKLGIPINDFILNIVINSYCLMHCSDCGFSVLAIYLKNDIPFDVITFNTLLRGLFTENKIKDAVNLFKKLVRENICEPDEVTYLTVMNGLSKRGHTKKTFDLLRVMEQ</sequence>
<evidence type="ECO:0000256" key="3">
    <source>
        <dbReference type="PROSITE-ProRule" id="PRU00708"/>
    </source>
</evidence>
<dbReference type="AlphaFoldDB" id="A0A1S3X5Y6"/>
<dbReference type="PANTHER" id="PTHR47939:SF13">
    <property type="entry name" value="OS03G0201400 PROTEIN"/>
    <property type="match status" value="1"/>
</dbReference>
<dbReference type="OrthoDB" id="1303802at2759"/>
<dbReference type="RefSeq" id="XP_016435256.1">
    <property type="nucleotide sequence ID" value="XM_016579770.1"/>
</dbReference>
<dbReference type="NCBIfam" id="TIGR00756">
    <property type="entry name" value="PPR"/>
    <property type="match status" value="2"/>
</dbReference>
<feature type="repeat" description="PPR" evidence="3">
    <location>
        <begin position="171"/>
        <end position="200"/>
    </location>
</feature>
<gene>
    <name evidence="4" type="primary">LOC107761543</name>
</gene>
<dbReference type="Gene3D" id="1.25.40.10">
    <property type="entry name" value="Tetratricopeptide repeat domain"/>
    <property type="match status" value="2"/>
</dbReference>
<evidence type="ECO:0000256" key="1">
    <source>
        <dbReference type="ARBA" id="ARBA00007626"/>
    </source>
</evidence>
<keyword evidence="2" id="KW-0677">Repeat</keyword>
<dbReference type="InterPro" id="IPR050667">
    <property type="entry name" value="PPR-containing_protein"/>
</dbReference>
<dbReference type="PROSITE" id="PS51375">
    <property type="entry name" value="PPR"/>
    <property type="match status" value="2"/>
</dbReference>
<dbReference type="InterPro" id="IPR011990">
    <property type="entry name" value="TPR-like_helical_dom_sf"/>
</dbReference>
<evidence type="ECO:0000313" key="4">
    <source>
        <dbReference type="RefSeq" id="XP_016435256.1"/>
    </source>
</evidence>
<evidence type="ECO:0000256" key="2">
    <source>
        <dbReference type="ARBA" id="ARBA00022737"/>
    </source>
</evidence>
<proteinExistence type="inferred from homology"/>
<dbReference type="KEGG" id="nta:107761543"/>
<comment type="similarity">
    <text evidence="1">Belongs to the PPR family. P subfamily.</text>
</comment>
<dbReference type="Pfam" id="PF13041">
    <property type="entry name" value="PPR_2"/>
    <property type="match status" value="1"/>
</dbReference>
<organism evidence="4">
    <name type="scientific">Nicotiana tabacum</name>
    <name type="common">Common tobacco</name>
    <dbReference type="NCBI Taxonomy" id="4097"/>
    <lineage>
        <taxon>Eukaryota</taxon>
        <taxon>Viridiplantae</taxon>
        <taxon>Streptophyta</taxon>
        <taxon>Embryophyta</taxon>
        <taxon>Tracheophyta</taxon>
        <taxon>Spermatophyta</taxon>
        <taxon>Magnoliopsida</taxon>
        <taxon>eudicotyledons</taxon>
        <taxon>Gunneridae</taxon>
        <taxon>Pentapetalae</taxon>
        <taxon>asterids</taxon>
        <taxon>lamiids</taxon>
        <taxon>Solanales</taxon>
        <taxon>Solanaceae</taxon>
        <taxon>Nicotianoideae</taxon>
        <taxon>Nicotianeae</taxon>
        <taxon>Nicotiana</taxon>
    </lineage>
</organism>
<dbReference type="InterPro" id="IPR002885">
    <property type="entry name" value="PPR_rpt"/>
</dbReference>
<name>A0A1S3X5Y6_TOBAC</name>
<accession>A0A1S3X5Y6</accession>
<reference evidence="4" key="1">
    <citation type="submission" date="2025-08" db="UniProtKB">
        <authorList>
            <consortium name="RefSeq"/>
        </authorList>
    </citation>
    <scope>IDENTIFICATION</scope>
</reference>